<evidence type="ECO:0000256" key="1">
    <source>
        <dbReference type="ARBA" id="ARBA00022729"/>
    </source>
</evidence>
<dbReference type="AlphaFoldDB" id="A0A2T6C1K1"/>
<dbReference type="OrthoDB" id="1489153at2"/>
<comment type="caution">
    <text evidence="4">The sequence shown here is derived from an EMBL/GenBank/DDBJ whole genome shotgun (WGS) entry which is preliminary data.</text>
</comment>
<keyword evidence="5" id="KW-1185">Reference proteome</keyword>
<dbReference type="NCBIfam" id="TIGR04183">
    <property type="entry name" value="Por_Secre_tail"/>
    <property type="match status" value="1"/>
</dbReference>
<organism evidence="4 5">
    <name type="scientific">Kordia periserrulae</name>
    <dbReference type="NCBI Taxonomy" id="701523"/>
    <lineage>
        <taxon>Bacteria</taxon>
        <taxon>Pseudomonadati</taxon>
        <taxon>Bacteroidota</taxon>
        <taxon>Flavobacteriia</taxon>
        <taxon>Flavobacteriales</taxon>
        <taxon>Flavobacteriaceae</taxon>
        <taxon>Kordia</taxon>
    </lineage>
</organism>
<evidence type="ECO:0000313" key="5">
    <source>
        <dbReference type="Proteomes" id="UP000244090"/>
    </source>
</evidence>
<evidence type="ECO:0000313" key="4">
    <source>
        <dbReference type="EMBL" id="PTX62204.1"/>
    </source>
</evidence>
<dbReference type="Proteomes" id="UP000244090">
    <property type="component" value="Unassembled WGS sequence"/>
</dbReference>
<gene>
    <name evidence="4" type="ORF">C8N46_103303</name>
</gene>
<dbReference type="Pfam" id="PF18962">
    <property type="entry name" value="Por_Secre_tail"/>
    <property type="match status" value="1"/>
</dbReference>
<feature type="domain" description="Secretion system C-terminal sorting" evidence="3">
    <location>
        <begin position="483"/>
        <end position="547"/>
    </location>
</feature>
<sequence>MKKILLGILFLFAIQLNAQYTFEQIDVWSGSNGGAPKYITEFNGELYFQSIDITPSFRKLYKSDGTLAGTQLVAGNLNGGAGYSPESLYVMNGELYFTAFVSGIGTELYKTDGTDAGTMLLKDVRTGSSNGLDSNFNEDKDIFIEYNGELYFRGSTSTSIELWKTDGTPSGTVSVKNFEDTNIGAPTYITKGNKSILGAVYNGLLYFYVNRNGVGELWKTDGTTANTEIVRSGLKNIAEMTVFNNELYFVAGDDSSPEGRELWVTDGTPAGTVLKHDIFPNNLNPAFGFGSNPSYLTIYNNELFFKARSYSGTSGQIIGSELWKTDGTLSSLVKDIDTDNLASGLNMPNFTIFNNELYFTASDNTTSDFELWKTDGTESGTVKVVTATDTGVSIDFTKAIFYANKLFYFDSQQLWTTDGTSSGTAALTGNSEPIILTSSSSPLIFQNKLWFSGTSTTNGNELTSLTDASVLSVNNFDMQNSTMYPNPASNTIYFTNIQEDGNYQIYNALGSIIKHGTLQNHNAFIDISTLSSGWYIVKTTINSTSKTFRLLKN</sequence>
<dbReference type="InterPro" id="IPR026444">
    <property type="entry name" value="Secre_tail"/>
</dbReference>
<name>A0A2T6C1K1_9FLAO</name>
<evidence type="ECO:0000256" key="2">
    <source>
        <dbReference type="SAM" id="SignalP"/>
    </source>
</evidence>
<reference evidence="4 5" key="1">
    <citation type="submission" date="2018-04" db="EMBL/GenBank/DDBJ databases">
        <title>Genomic Encyclopedia of Archaeal and Bacterial Type Strains, Phase II (KMG-II): from individual species to whole genera.</title>
        <authorList>
            <person name="Goeker M."/>
        </authorList>
    </citation>
    <scope>NUCLEOTIDE SEQUENCE [LARGE SCALE GENOMIC DNA]</scope>
    <source>
        <strain evidence="4 5">DSM 25731</strain>
    </source>
</reference>
<protein>
    <submittedName>
        <fullName evidence="4">Putative secreted protein (Por secretion system target)</fullName>
    </submittedName>
</protein>
<dbReference type="RefSeq" id="WP_108114412.1">
    <property type="nucleotide sequence ID" value="NZ_QBKT01000003.1"/>
</dbReference>
<feature type="chain" id="PRO_5015475415" evidence="2">
    <location>
        <begin position="19"/>
        <end position="553"/>
    </location>
</feature>
<dbReference type="SUPFAM" id="SSF69304">
    <property type="entry name" value="Tricorn protease N-terminal domain"/>
    <property type="match status" value="1"/>
</dbReference>
<dbReference type="SUPFAM" id="SSF63825">
    <property type="entry name" value="YWTD domain"/>
    <property type="match status" value="1"/>
</dbReference>
<dbReference type="EMBL" id="QBKT01000003">
    <property type="protein sequence ID" value="PTX62204.1"/>
    <property type="molecule type" value="Genomic_DNA"/>
</dbReference>
<evidence type="ECO:0000259" key="3">
    <source>
        <dbReference type="Pfam" id="PF18962"/>
    </source>
</evidence>
<proteinExistence type="predicted"/>
<keyword evidence="1 2" id="KW-0732">Signal</keyword>
<accession>A0A2T6C1K1</accession>
<feature type="signal peptide" evidence="2">
    <location>
        <begin position="1"/>
        <end position="18"/>
    </location>
</feature>